<keyword evidence="2" id="KW-0964">Secreted</keyword>
<evidence type="ECO:0000259" key="7">
    <source>
        <dbReference type="PROSITE" id="PS51162"/>
    </source>
</evidence>
<dbReference type="PANTHER" id="PTHR12352:SF3">
    <property type="entry name" value="NIDOGEN-2"/>
    <property type="match status" value="1"/>
</dbReference>
<dbReference type="PROSITE" id="PS51162">
    <property type="entry name" value="THYROGLOBULIN_1_2"/>
    <property type="match status" value="1"/>
</dbReference>
<dbReference type="PANTHER" id="PTHR12352">
    <property type="entry name" value="SECRETED MODULAR CALCIUM-BINDING PROTEIN"/>
    <property type="match status" value="1"/>
</dbReference>
<protein>
    <submittedName>
        <fullName evidence="8">Saxiphilin like protein</fullName>
    </submittedName>
</protein>
<evidence type="ECO:0000313" key="9">
    <source>
        <dbReference type="Proteomes" id="UP000807504"/>
    </source>
</evidence>
<evidence type="ECO:0000256" key="2">
    <source>
        <dbReference type="ARBA" id="ARBA00022525"/>
    </source>
</evidence>
<evidence type="ECO:0000256" key="6">
    <source>
        <dbReference type="SAM" id="SignalP"/>
    </source>
</evidence>
<feature type="chain" id="PRO_5035861549" evidence="6">
    <location>
        <begin position="22"/>
        <end position="100"/>
    </location>
</feature>
<proteinExistence type="predicted"/>
<evidence type="ECO:0000256" key="1">
    <source>
        <dbReference type="ARBA" id="ARBA00004613"/>
    </source>
</evidence>
<dbReference type="InterPro" id="IPR036857">
    <property type="entry name" value="Thyroglobulin_1_sf"/>
</dbReference>
<keyword evidence="4 5" id="KW-1015">Disulfide bond</keyword>
<dbReference type="CDD" id="cd00191">
    <property type="entry name" value="TY"/>
    <property type="match status" value="1"/>
</dbReference>
<dbReference type="Proteomes" id="UP000807504">
    <property type="component" value="Unassembled WGS sequence"/>
</dbReference>
<evidence type="ECO:0000256" key="5">
    <source>
        <dbReference type="PROSITE-ProRule" id="PRU00500"/>
    </source>
</evidence>
<evidence type="ECO:0000256" key="4">
    <source>
        <dbReference type="ARBA" id="ARBA00023157"/>
    </source>
</evidence>
<organism evidence="8 9">
    <name type="scientific">Argiope bruennichi</name>
    <name type="common">Wasp spider</name>
    <name type="synonym">Aranea bruennichi</name>
    <dbReference type="NCBI Taxonomy" id="94029"/>
    <lineage>
        <taxon>Eukaryota</taxon>
        <taxon>Metazoa</taxon>
        <taxon>Ecdysozoa</taxon>
        <taxon>Arthropoda</taxon>
        <taxon>Chelicerata</taxon>
        <taxon>Arachnida</taxon>
        <taxon>Araneae</taxon>
        <taxon>Araneomorphae</taxon>
        <taxon>Entelegynae</taxon>
        <taxon>Araneoidea</taxon>
        <taxon>Araneidae</taxon>
        <taxon>Argiope</taxon>
    </lineage>
</organism>
<keyword evidence="9" id="KW-1185">Reference proteome</keyword>
<dbReference type="Pfam" id="PF00086">
    <property type="entry name" value="Thyroglobulin_1"/>
    <property type="match status" value="1"/>
</dbReference>
<feature type="domain" description="Thyroglobulin type-1" evidence="7">
    <location>
        <begin position="22"/>
        <end position="88"/>
    </location>
</feature>
<accession>A0A8T0EG42</accession>
<sequence length="100" mass="11162">MQRGVVLLLVVLLISFAFASALSACEEERKKAEGMIGSYKPRCEEDGTYKKMQCWRSIGKCFCVHPVTGERITDSAVPGSPLHFEPLFVLPQLLIVTNFK</sequence>
<keyword evidence="6" id="KW-0732">Signal</keyword>
<dbReference type="InterPro" id="IPR051950">
    <property type="entry name" value="Dev_reg/Prot_inhib"/>
</dbReference>
<comment type="subcellular location">
    <subcellularLocation>
        <location evidence="1">Secreted</location>
    </subcellularLocation>
</comment>
<gene>
    <name evidence="8" type="ORF">HNY73_019218</name>
</gene>
<dbReference type="InterPro" id="IPR000716">
    <property type="entry name" value="Thyroglobulin_1"/>
</dbReference>
<dbReference type="EMBL" id="JABXBU010002228">
    <property type="protein sequence ID" value="KAF8771849.1"/>
    <property type="molecule type" value="Genomic_DNA"/>
</dbReference>
<comment type="caution">
    <text evidence="8">The sequence shown here is derived from an EMBL/GenBank/DDBJ whole genome shotgun (WGS) entry which is preliminary data.</text>
</comment>
<dbReference type="GO" id="GO:0005615">
    <property type="term" value="C:extracellular space"/>
    <property type="evidence" value="ECO:0007669"/>
    <property type="project" value="TreeGrafter"/>
</dbReference>
<dbReference type="SUPFAM" id="SSF57610">
    <property type="entry name" value="Thyroglobulin type-1 domain"/>
    <property type="match status" value="1"/>
</dbReference>
<feature type="disulfide bond" evidence="5">
    <location>
        <begin position="54"/>
        <end position="61"/>
    </location>
</feature>
<dbReference type="SMART" id="SM00211">
    <property type="entry name" value="TY"/>
    <property type="match status" value="1"/>
</dbReference>
<reference evidence="8" key="1">
    <citation type="journal article" date="2020" name="bioRxiv">
        <title>Chromosome-level reference genome of the European wasp spider Argiope bruennichi: a resource for studies on range expansion and evolutionary adaptation.</title>
        <authorList>
            <person name="Sheffer M.M."/>
            <person name="Hoppe A."/>
            <person name="Krehenwinkel H."/>
            <person name="Uhl G."/>
            <person name="Kuss A.W."/>
            <person name="Jensen L."/>
            <person name="Jensen C."/>
            <person name="Gillespie R.G."/>
            <person name="Hoff K.J."/>
            <person name="Prost S."/>
        </authorList>
    </citation>
    <scope>NUCLEOTIDE SEQUENCE</scope>
</reference>
<reference evidence="8" key="2">
    <citation type="submission" date="2020-06" db="EMBL/GenBank/DDBJ databases">
        <authorList>
            <person name="Sheffer M."/>
        </authorList>
    </citation>
    <scope>NUCLEOTIDE SEQUENCE</scope>
</reference>
<dbReference type="PROSITE" id="PS51257">
    <property type="entry name" value="PROKAR_LIPOPROTEIN"/>
    <property type="match status" value="1"/>
</dbReference>
<evidence type="ECO:0000313" key="8">
    <source>
        <dbReference type="EMBL" id="KAF8771849.1"/>
    </source>
</evidence>
<evidence type="ECO:0000256" key="3">
    <source>
        <dbReference type="ARBA" id="ARBA00022737"/>
    </source>
</evidence>
<dbReference type="PROSITE" id="PS00484">
    <property type="entry name" value="THYROGLOBULIN_1_1"/>
    <property type="match status" value="1"/>
</dbReference>
<comment type="caution">
    <text evidence="5">Lacks conserved residue(s) required for the propagation of feature annotation.</text>
</comment>
<name>A0A8T0EG42_ARGBR</name>
<dbReference type="Gene3D" id="4.10.800.10">
    <property type="entry name" value="Thyroglobulin type-1"/>
    <property type="match status" value="1"/>
</dbReference>
<keyword evidence="3" id="KW-0677">Repeat</keyword>
<dbReference type="AlphaFoldDB" id="A0A8T0EG42"/>
<feature type="signal peptide" evidence="6">
    <location>
        <begin position="1"/>
        <end position="21"/>
    </location>
</feature>